<dbReference type="STRING" id="1387353.BSF38_05109"/>
<dbReference type="EMBL" id="CP019082">
    <property type="protein sequence ID" value="APW63537.1"/>
    <property type="molecule type" value="Genomic_DNA"/>
</dbReference>
<name>A0A1U7CX64_9BACT</name>
<reference evidence="2" key="1">
    <citation type="submission" date="2016-12" db="EMBL/GenBank/DDBJ databases">
        <title>Comparative genomics of four Isosphaeraceae planctomycetes: a common pool of plasmids and glycoside hydrolase genes.</title>
        <authorList>
            <person name="Ivanova A."/>
        </authorList>
    </citation>
    <scope>NUCLEOTIDE SEQUENCE [LARGE SCALE GENOMIC DNA]</scope>
    <source>
        <strain evidence="2">PX4</strain>
    </source>
</reference>
<gene>
    <name evidence="1" type="ORF">BSF38_05109</name>
</gene>
<dbReference type="Pfam" id="PF04883">
    <property type="entry name" value="HK97-gp10_like"/>
    <property type="match status" value="1"/>
</dbReference>
<evidence type="ECO:0000313" key="1">
    <source>
        <dbReference type="EMBL" id="APW63537.1"/>
    </source>
</evidence>
<proteinExistence type="predicted"/>
<sequence length="156" mass="17602">MADIVNYAALKSGLLRFDLDLGPLMAKLDELPNVVRNKFVRGALRDSLIPTMNVARAIAPRDTGRLAENIRIRPGKTHGTKITVLVSSMDKRRKAKLGASESTYYGYFAEKGFKHYLSKKDVPGKHYMERAFEQTESIFTANVEAFLSEALRQYFV</sequence>
<dbReference type="KEGG" id="pbor:BSF38_05109"/>
<evidence type="ECO:0000313" key="2">
    <source>
        <dbReference type="Proteomes" id="UP000186309"/>
    </source>
</evidence>
<organism evidence="1 2">
    <name type="scientific">Paludisphaera borealis</name>
    <dbReference type="NCBI Taxonomy" id="1387353"/>
    <lineage>
        <taxon>Bacteria</taxon>
        <taxon>Pseudomonadati</taxon>
        <taxon>Planctomycetota</taxon>
        <taxon>Planctomycetia</taxon>
        <taxon>Isosphaerales</taxon>
        <taxon>Isosphaeraceae</taxon>
        <taxon>Paludisphaera</taxon>
    </lineage>
</organism>
<keyword evidence="2" id="KW-1185">Reference proteome</keyword>
<protein>
    <submittedName>
        <fullName evidence="1">Uncharacterized protein</fullName>
    </submittedName>
</protein>
<dbReference type="RefSeq" id="WP_076349871.1">
    <property type="nucleotide sequence ID" value="NZ_CP019082.1"/>
</dbReference>
<dbReference type="InterPro" id="IPR010064">
    <property type="entry name" value="HK97-gp10_tail"/>
</dbReference>
<dbReference type="AlphaFoldDB" id="A0A1U7CX64"/>
<accession>A0A1U7CX64</accession>
<dbReference type="Proteomes" id="UP000186309">
    <property type="component" value="Chromosome"/>
</dbReference>